<name>A0A1B8ZBU6_9FLAO</name>
<dbReference type="SUPFAM" id="SSF52058">
    <property type="entry name" value="L domain-like"/>
    <property type="match status" value="1"/>
</dbReference>
<dbReference type="InterPro" id="IPR032675">
    <property type="entry name" value="LRR_dom_sf"/>
</dbReference>
<dbReference type="OrthoDB" id="8901262at2"/>
<evidence type="ECO:0000256" key="3">
    <source>
        <dbReference type="ARBA" id="ARBA00022737"/>
    </source>
</evidence>
<feature type="signal peptide" evidence="4">
    <location>
        <begin position="1"/>
        <end position="21"/>
    </location>
</feature>
<gene>
    <name evidence="6" type="ORF">BBI01_17820</name>
</gene>
<dbReference type="Pfam" id="PF18962">
    <property type="entry name" value="Por_Secre_tail"/>
    <property type="match status" value="1"/>
</dbReference>
<keyword evidence="3" id="KW-0677">Repeat</keyword>
<evidence type="ECO:0000259" key="5">
    <source>
        <dbReference type="Pfam" id="PF18962"/>
    </source>
</evidence>
<keyword evidence="2 4" id="KW-0732">Signal</keyword>
<reference evidence="6 7" key="1">
    <citation type="submission" date="2016-07" db="EMBL/GenBank/DDBJ databases">
        <authorList>
            <person name="Jeong J.-J."/>
            <person name="Kim D.W."/>
            <person name="Sang M.K."/>
            <person name="Choi I.-G."/>
            <person name="Kim K.D."/>
        </authorList>
    </citation>
    <scope>NUCLEOTIDE SEQUENCE [LARGE SCALE GENOMIC DNA]</scope>
    <source>
        <strain evidence="6 7">UTM-3</strain>
    </source>
</reference>
<organism evidence="6 7">
    <name type="scientific">Chryseobacterium artocarpi</name>
    <dbReference type="NCBI Taxonomy" id="1414727"/>
    <lineage>
        <taxon>Bacteria</taxon>
        <taxon>Pseudomonadati</taxon>
        <taxon>Bacteroidota</taxon>
        <taxon>Flavobacteriia</taxon>
        <taxon>Flavobacteriales</taxon>
        <taxon>Weeksellaceae</taxon>
        <taxon>Chryseobacterium group</taxon>
        <taxon>Chryseobacterium</taxon>
    </lineage>
</organism>
<keyword evidence="1" id="KW-0433">Leucine-rich repeat</keyword>
<evidence type="ECO:0000313" key="6">
    <source>
        <dbReference type="EMBL" id="OCA69070.1"/>
    </source>
</evidence>
<accession>A0A1B8ZBU6</accession>
<protein>
    <recommendedName>
        <fullName evidence="5">Secretion system C-terminal sorting domain-containing protein</fullName>
    </recommendedName>
</protein>
<dbReference type="InterPro" id="IPR026444">
    <property type="entry name" value="Secre_tail"/>
</dbReference>
<feature type="domain" description="Secretion system C-terminal sorting" evidence="5">
    <location>
        <begin position="375"/>
        <end position="438"/>
    </location>
</feature>
<proteinExistence type="predicted"/>
<keyword evidence="7" id="KW-1185">Reference proteome</keyword>
<feature type="chain" id="PRO_5008620471" description="Secretion system C-terminal sorting domain-containing protein" evidence="4">
    <location>
        <begin position="22"/>
        <end position="441"/>
    </location>
</feature>
<dbReference type="PROSITE" id="PS51450">
    <property type="entry name" value="LRR"/>
    <property type="match status" value="1"/>
</dbReference>
<dbReference type="NCBIfam" id="TIGR04183">
    <property type="entry name" value="Por_Secre_tail"/>
    <property type="match status" value="1"/>
</dbReference>
<evidence type="ECO:0000256" key="4">
    <source>
        <dbReference type="SAM" id="SignalP"/>
    </source>
</evidence>
<dbReference type="AlphaFoldDB" id="A0A1B8ZBU6"/>
<dbReference type="Proteomes" id="UP000092651">
    <property type="component" value="Unassembled WGS sequence"/>
</dbReference>
<dbReference type="InterPro" id="IPR052574">
    <property type="entry name" value="CDIRP"/>
</dbReference>
<dbReference type="PANTHER" id="PTHR47566:SF1">
    <property type="entry name" value="PROTEIN NUD1"/>
    <property type="match status" value="1"/>
</dbReference>
<dbReference type="EMBL" id="MAYH01000048">
    <property type="protein sequence ID" value="OCA69070.1"/>
    <property type="molecule type" value="Genomic_DNA"/>
</dbReference>
<comment type="caution">
    <text evidence="6">The sequence shown here is derived from an EMBL/GenBank/DDBJ whole genome shotgun (WGS) entry which is preliminary data.</text>
</comment>
<dbReference type="RefSeq" id="WP_065396169.1">
    <property type="nucleotide sequence ID" value="NZ_MAYH01000048.1"/>
</dbReference>
<evidence type="ECO:0000256" key="1">
    <source>
        <dbReference type="ARBA" id="ARBA00022614"/>
    </source>
</evidence>
<evidence type="ECO:0000256" key="2">
    <source>
        <dbReference type="ARBA" id="ARBA00022729"/>
    </source>
</evidence>
<sequence>MNLKNILIISSLLLNFLGFNAQVVNIPDEYFYEYLLLYNNIDKNNDGLIQVSEAEAYTGQINVIGYSNIKNLTGLEAFKNITDLQVSKTGITALDISNNTKLVKLVASSTNLTSIDVSKNTELTEIQAQLNSNLKSVIFGSQNYNQLQSVNLSFNSIESIDVTHCPNLAVLNLTLNKLTSVDVSKNPRLAQLDLGSNKITDLNLLNNKRLTFIGIAYNQIKNIDLSQNTLINIFNGTGNPIESLNVSKNIYLTQLLIDETSISDLDVTMLPMLGYLYVNKTNLKNIDASQNSNIFGLQASGCPNLETVNMKNGNNTNVVLCVTTNNPKLTCIQVDNAEYSSNAFLWEKDETATYVTDCALLSSTEVETSKNITPFPNPTQNFVNINEIAYSMALYSSNGNLVISGKDTKKIDMSKLPSGVYYLQIKMSAKEAPITKKIVKK</sequence>
<evidence type="ECO:0000313" key="7">
    <source>
        <dbReference type="Proteomes" id="UP000092651"/>
    </source>
</evidence>
<dbReference type="GO" id="GO:0035591">
    <property type="term" value="F:signaling adaptor activity"/>
    <property type="evidence" value="ECO:0007669"/>
    <property type="project" value="TreeGrafter"/>
</dbReference>
<dbReference type="InterPro" id="IPR001611">
    <property type="entry name" value="Leu-rich_rpt"/>
</dbReference>
<dbReference type="Gene3D" id="3.80.10.10">
    <property type="entry name" value="Ribonuclease Inhibitor"/>
    <property type="match status" value="1"/>
</dbReference>
<dbReference type="PANTHER" id="PTHR47566">
    <property type="match status" value="1"/>
</dbReference>